<dbReference type="RefSeq" id="WP_111505578.1">
    <property type="nucleotide sequence ID" value="NZ_QKYN01000116.1"/>
</dbReference>
<dbReference type="PANTHER" id="PTHR30349">
    <property type="entry name" value="PHAGE INTEGRASE-RELATED"/>
    <property type="match status" value="1"/>
</dbReference>
<organism evidence="6 7">
    <name type="scientific">Streptacidiphilus pinicola</name>
    <dbReference type="NCBI Taxonomy" id="2219663"/>
    <lineage>
        <taxon>Bacteria</taxon>
        <taxon>Bacillati</taxon>
        <taxon>Actinomycetota</taxon>
        <taxon>Actinomycetes</taxon>
        <taxon>Kitasatosporales</taxon>
        <taxon>Streptomycetaceae</taxon>
        <taxon>Streptacidiphilus</taxon>
    </lineage>
</organism>
<evidence type="ECO:0000256" key="2">
    <source>
        <dbReference type="ARBA" id="ARBA00023125"/>
    </source>
</evidence>
<dbReference type="InterPro" id="IPR011010">
    <property type="entry name" value="DNA_brk_join_enz"/>
</dbReference>
<dbReference type="EMBL" id="QKYN01000116">
    <property type="protein sequence ID" value="RAG82362.1"/>
    <property type="molecule type" value="Genomic_DNA"/>
</dbReference>
<dbReference type="GO" id="GO:0006310">
    <property type="term" value="P:DNA recombination"/>
    <property type="evidence" value="ECO:0007669"/>
    <property type="project" value="UniProtKB-KW"/>
</dbReference>
<keyword evidence="2" id="KW-0238">DNA-binding</keyword>
<dbReference type="InterPro" id="IPR002104">
    <property type="entry name" value="Integrase_catalytic"/>
</dbReference>
<dbReference type="Pfam" id="PF00589">
    <property type="entry name" value="Phage_integrase"/>
    <property type="match status" value="1"/>
</dbReference>
<comment type="similarity">
    <text evidence="1">Belongs to the 'phage' integrase family.</text>
</comment>
<accession>A0A2X0IBP4</accession>
<dbReference type="GO" id="GO:0003677">
    <property type="term" value="F:DNA binding"/>
    <property type="evidence" value="ECO:0007669"/>
    <property type="project" value="UniProtKB-KW"/>
</dbReference>
<keyword evidence="7" id="KW-1185">Reference proteome</keyword>
<evidence type="ECO:0000313" key="7">
    <source>
        <dbReference type="Proteomes" id="UP000248889"/>
    </source>
</evidence>
<dbReference type="InterPro" id="IPR013762">
    <property type="entry name" value="Integrase-like_cat_sf"/>
</dbReference>
<dbReference type="PROSITE" id="PS51898">
    <property type="entry name" value="TYR_RECOMBINASE"/>
    <property type="match status" value="1"/>
</dbReference>
<gene>
    <name evidence="6" type="ORF">DN069_27990</name>
</gene>
<dbReference type="CDD" id="cd01189">
    <property type="entry name" value="INT_ICEBs1_C_like"/>
    <property type="match status" value="1"/>
</dbReference>
<proteinExistence type="inferred from homology"/>
<reference evidence="6 7" key="1">
    <citation type="submission" date="2018-06" db="EMBL/GenBank/DDBJ databases">
        <title>Streptacidiphilus pinicola sp. nov., isolated from pine grove soil.</title>
        <authorList>
            <person name="Roh S.G."/>
            <person name="Park S."/>
            <person name="Kim M.-K."/>
            <person name="Yun B.-R."/>
            <person name="Park J."/>
            <person name="Kim M.J."/>
            <person name="Kim Y.S."/>
            <person name="Kim S.B."/>
        </authorList>
    </citation>
    <scope>NUCLEOTIDE SEQUENCE [LARGE SCALE GENOMIC DNA]</scope>
    <source>
        <strain evidence="6 7">MMS16-CNU450</strain>
    </source>
</reference>
<feature type="domain" description="Tyr recombinase" evidence="5">
    <location>
        <begin position="10"/>
        <end position="213"/>
    </location>
</feature>
<dbReference type="Gene3D" id="1.10.443.10">
    <property type="entry name" value="Intergrase catalytic core"/>
    <property type="match status" value="1"/>
</dbReference>
<dbReference type="AlphaFoldDB" id="A0A2X0IBP4"/>
<evidence type="ECO:0000256" key="4">
    <source>
        <dbReference type="SAM" id="MobiDB-lite"/>
    </source>
</evidence>
<dbReference type="SUPFAM" id="SSF56349">
    <property type="entry name" value="DNA breaking-rejoining enzymes"/>
    <property type="match status" value="1"/>
</dbReference>
<keyword evidence="3" id="KW-0233">DNA recombination</keyword>
<sequence length="314" mass="34010">MIDSAASFTSTSTPLDLHGRNNRHSQARFLRCCHTLDPLFADLVEVIIGTGLRKGEALGLHWDDVHLTERILFVSCTLSAVDNNRLVLTTPKTRTSKTWVALSDRVTHALEDRAAAHDSADSGGEDHGGFVFSRSGGRPLHPAYVLRHFYWLCNKADVPRCAIHDLRHLAATISITNGVPLTVVSKTLRHATLSTTANIYAHLTAQAARQAVDTIDDTLDRADRAVLPPVVALQAVLRPQDDHTAGCRNQLIELKPIPGQANCDNRSPRGPRAATTLRPPSARTTKRPLPPLGGNGLRPAKTLVGTTGFEPATP</sequence>
<feature type="region of interest" description="Disordered" evidence="4">
    <location>
        <begin position="258"/>
        <end position="314"/>
    </location>
</feature>
<protein>
    <submittedName>
        <fullName evidence="6">Site-specific integrase</fullName>
    </submittedName>
</protein>
<dbReference type="PANTHER" id="PTHR30349:SF41">
    <property type="entry name" value="INTEGRASE_RECOMBINASE PROTEIN MJ0367-RELATED"/>
    <property type="match status" value="1"/>
</dbReference>
<evidence type="ECO:0000313" key="6">
    <source>
        <dbReference type="EMBL" id="RAG82362.1"/>
    </source>
</evidence>
<dbReference type="InterPro" id="IPR050090">
    <property type="entry name" value="Tyrosine_recombinase_XerCD"/>
</dbReference>
<evidence type="ECO:0000256" key="1">
    <source>
        <dbReference type="ARBA" id="ARBA00008857"/>
    </source>
</evidence>
<dbReference type="Proteomes" id="UP000248889">
    <property type="component" value="Unassembled WGS sequence"/>
</dbReference>
<name>A0A2X0IBP4_9ACTN</name>
<comment type="caution">
    <text evidence="6">The sequence shown here is derived from an EMBL/GenBank/DDBJ whole genome shotgun (WGS) entry which is preliminary data.</text>
</comment>
<evidence type="ECO:0000259" key="5">
    <source>
        <dbReference type="PROSITE" id="PS51898"/>
    </source>
</evidence>
<dbReference type="GO" id="GO:0015074">
    <property type="term" value="P:DNA integration"/>
    <property type="evidence" value="ECO:0007669"/>
    <property type="project" value="InterPro"/>
</dbReference>
<evidence type="ECO:0000256" key="3">
    <source>
        <dbReference type="ARBA" id="ARBA00023172"/>
    </source>
</evidence>